<dbReference type="AlphaFoldDB" id="A0A840BZ90"/>
<comment type="subcellular location">
    <subcellularLocation>
        <location evidence="1">Membrane</location>
        <topology evidence="1">Multi-pass membrane protein</topology>
    </subcellularLocation>
</comment>
<keyword evidence="3 5" id="KW-1133">Transmembrane helix</keyword>
<proteinExistence type="predicted"/>
<evidence type="ECO:0000256" key="5">
    <source>
        <dbReference type="SAM" id="Phobius"/>
    </source>
</evidence>
<dbReference type="NCBIfam" id="NF009407">
    <property type="entry name" value="PRK12768.1"/>
    <property type="match status" value="1"/>
</dbReference>
<evidence type="ECO:0000313" key="6">
    <source>
        <dbReference type="EMBL" id="MBB4017032.1"/>
    </source>
</evidence>
<evidence type="ECO:0000256" key="1">
    <source>
        <dbReference type="ARBA" id="ARBA00004141"/>
    </source>
</evidence>
<gene>
    <name evidence="6" type="ORF">GGR16_002061</name>
</gene>
<keyword evidence="7" id="KW-1185">Reference proteome</keyword>
<feature type="transmembrane region" description="Helical" evidence="5">
    <location>
        <begin position="21"/>
        <end position="40"/>
    </location>
</feature>
<evidence type="ECO:0000256" key="2">
    <source>
        <dbReference type="ARBA" id="ARBA00022692"/>
    </source>
</evidence>
<feature type="transmembrane region" description="Helical" evidence="5">
    <location>
        <begin position="60"/>
        <end position="80"/>
    </location>
</feature>
<accession>A0A840BZ90</accession>
<feature type="transmembrane region" description="Helical" evidence="5">
    <location>
        <begin position="187"/>
        <end position="216"/>
    </location>
</feature>
<name>A0A840BZ90_9HYPH</name>
<evidence type="ECO:0000313" key="7">
    <source>
        <dbReference type="Proteomes" id="UP000577362"/>
    </source>
</evidence>
<sequence length="238" mass="25875">MYPDAILKAWRQIVSPPFRRILWRSLALTLALIVLVWLALTRGVALLMDRYALLVDYPLIDSFALVFAGIGIFIALAFLIPPISALVAGYFLDDAAEMVEGAHYPADPPGRPLSFGRSILYGLRFAGLSLMVNAIALVLLFVPGINLVAFFGANAYLLGREYFELAAGRFHPMPQAAAMRHRNRGTVLLAGLVIAGFVAIPVINLMTPLFGVAYMVHVHKKLAAREARAMATATVRGG</sequence>
<dbReference type="RefSeq" id="WP_183316527.1">
    <property type="nucleotide sequence ID" value="NZ_JACIEN010000002.1"/>
</dbReference>
<feature type="transmembrane region" description="Helical" evidence="5">
    <location>
        <begin position="125"/>
        <end position="153"/>
    </location>
</feature>
<reference evidence="6 7" key="1">
    <citation type="submission" date="2020-08" db="EMBL/GenBank/DDBJ databases">
        <title>Genomic Encyclopedia of Type Strains, Phase IV (KMG-IV): sequencing the most valuable type-strain genomes for metagenomic binning, comparative biology and taxonomic classification.</title>
        <authorList>
            <person name="Goeker M."/>
        </authorList>
    </citation>
    <scope>NUCLEOTIDE SEQUENCE [LARGE SCALE GENOMIC DNA]</scope>
    <source>
        <strain evidence="6 7">DSM 103737</strain>
    </source>
</reference>
<dbReference type="InterPro" id="IPR059112">
    <property type="entry name" value="CysZ/EI24"/>
</dbReference>
<evidence type="ECO:0000256" key="4">
    <source>
        <dbReference type="ARBA" id="ARBA00023136"/>
    </source>
</evidence>
<dbReference type="Pfam" id="PF07264">
    <property type="entry name" value="EI24"/>
    <property type="match status" value="1"/>
</dbReference>
<organism evidence="6 7">
    <name type="scientific">Chelatococcus caeni</name>
    <dbReference type="NCBI Taxonomy" id="1348468"/>
    <lineage>
        <taxon>Bacteria</taxon>
        <taxon>Pseudomonadati</taxon>
        <taxon>Pseudomonadota</taxon>
        <taxon>Alphaproteobacteria</taxon>
        <taxon>Hyphomicrobiales</taxon>
        <taxon>Chelatococcaceae</taxon>
        <taxon>Chelatococcus</taxon>
    </lineage>
</organism>
<keyword evidence="2 5" id="KW-0812">Transmembrane</keyword>
<keyword evidence="4 5" id="KW-0472">Membrane</keyword>
<dbReference type="EMBL" id="JACIEN010000002">
    <property type="protein sequence ID" value="MBB4017032.1"/>
    <property type="molecule type" value="Genomic_DNA"/>
</dbReference>
<comment type="caution">
    <text evidence="6">The sequence shown here is derived from an EMBL/GenBank/DDBJ whole genome shotgun (WGS) entry which is preliminary data.</text>
</comment>
<protein>
    <submittedName>
        <fullName evidence="6">CysZ protein</fullName>
    </submittedName>
</protein>
<dbReference type="Proteomes" id="UP000577362">
    <property type="component" value="Unassembled WGS sequence"/>
</dbReference>
<evidence type="ECO:0000256" key="3">
    <source>
        <dbReference type="ARBA" id="ARBA00022989"/>
    </source>
</evidence>